<feature type="region of interest" description="Disordered" evidence="6">
    <location>
        <begin position="290"/>
        <end position="318"/>
    </location>
</feature>
<evidence type="ECO:0000256" key="1">
    <source>
        <dbReference type="ARBA" id="ARBA00004141"/>
    </source>
</evidence>
<feature type="domain" description="Rhodopsin" evidence="8">
    <location>
        <begin position="39"/>
        <end position="280"/>
    </location>
</feature>
<comment type="caution">
    <text evidence="9">The sequence shown here is derived from an EMBL/GenBank/DDBJ whole genome shotgun (WGS) entry which is preliminary data.</text>
</comment>
<comment type="subcellular location">
    <subcellularLocation>
        <location evidence="1">Membrane</location>
        <topology evidence="1">Multi-pass membrane protein</topology>
    </subcellularLocation>
</comment>
<feature type="region of interest" description="Disordered" evidence="6">
    <location>
        <begin position="378"/>
        <end position="421"/>
    </location>
</feature>
<evidence type="ECO:0000256" key="7">
    <source>
        <dbReference type="SAM" id="Phobius"/>
    </source>
</evidence>
<evidence type="ECO:0000313" key="10">
    <source>
        <dbReference type="Proteomes" id="UP001174936"/>
    </source>
</evidence>
<dbReference type="InterPro" id="IPR052337">
    <property type="entry name" value="SAT4-like"/>
</dbReference>
<dbReference type="Proteomes" id="UP001174936">
    <property type="component" value="Unassembled WGS sequence"/>
</dbReference>
<sequence length="421" mass="46387">MNPYQLLASRADPVIDPRGVQLFAVQVAALIVNWLFYTLRMLVKVVLIKSVTLDDWLMSSAILIFTAHGTITLWGIVEASIEGAVDYVRGENVALHSWFLCELLYPLLSALIRSSIAVFLLRIARDKLHRAVIYGCIAVTWALSAVYFFILLFQCWPVSHFYEQVLGQDGTCMNQNVVPTATLAHSIISALIDIVLALLPVAVLWNVRLNKRTKTGIAALLSLGVLAGVALIVRIPYIRYIPISDPEFLDQTNGTAFWSVMETSLGIIAGCAATMRPLLRGFGVRHVTKGSAASRRISRPPPPPQTTRFAADDEDKPPVDVFHSTRTDFDIAHEMAAIQSHRHRHAQNHDYDPDSPIMMGSASSLVMSTSAVHVKTSIEVKRERSSDNNRTPSRLPLRTFPSHGDNTVTINGKGLSDNASA</sequence>
<feature type="transmembrane region" description="Helical" evidence="7">
    <location>
        <begin position="217"/>
        <end position="237"/>
    </location>
</feature>
<evidence type="ECO:0000256" key="4">
    <source>
        <dbReference type="ARBA" id="ARBA00023136"/>
    </source>
</evidence>
<accession>A0AA40CZN0</accession>
<evidence type="ECO:0000259" key="8">
    <source>
        <dbReference type="Pfam" id="PF20684"/>
    </source>
</evidence>
<keyword evidence="4 7" id="KW-0472">Membrane</keyword>
<feature type="transmembrane region" description="Helical" evidence="7">
    <location>
        <begin position="97"/>
        <end position="120"/>
    </location>
</feature>
<evidence type="ECO:0000256" key="2">
    <source>
        <dbReference type="ARBA" id="ARBA00022692"/>
    </source>
</evidence>
<evidence type="ECO:0000313" key="9">
    <source>
        <dbReference type="EMBL" id="KAK0656407.1"/>
    </source>
</evidence>
<protein>
    <recommendedName>
        <fullName evidence="8">Rhodopsin domain-containing protein</fullName>
    </recommendedName>
</protein>
<organism evidence="9 10">
    <name type="scientific">Cercophora newfieldiana</name>
    <dbReference type="NCBI Taxonomy" id="92897"/>
    <lineage>
        <taxon>Eukaryota</taxon>
        <taxon>Fungi</taxon>
        <taxon>Dikarya</taxon>
        <taxon>Ascomycota</taxon>
        <taxon>Pezizomycotina</taxon>
        <taxon>Sordariomycetes</taxon>
        <taxon>Sordariomycetidae</taxon>
        <taxon>Sordariales</taxon>
        <taxon>Lasiosphaeriaceae</taxon>
        <taxon>Cercophora</taxon>
    </lineage>
</organism>
<gene>
    <name evidence="9" type="ORF">B0T16DRAFT_320223</name>
</gene>
<evidence type="ECO:0000256" key="5">
    <source>
        <dbReference type="ARBA" id="ARBA00038359"/>
    </source>
</evidence>
<keyword evidence="10" id="KW-1185">Reference proteome</keyword>
<feature type="compositionally biased region" description="Basic and acidic residues" evidence="6">
    <location>
        <begin position="378"/>
        <end position="387"/>
    </location>
</feature>
<dbReference type="PANTHER" id="PTHR33048">
    <property type="entry name" value="PTH11-LIKE INTEGRAL MEMBRANE PROTEIN (AFU_ORTHOLOGUE AFUA_5G11245)"/>
    <property type="match status" value="1"/>
</dbReference>
<comment type="similarity">
    <text evidence="5">Belongs to the SAT4 family.</text>
</comment>
<reference evidence="9" key="1">
    <citation type="submission" date="2023-06" db="EMBL/GenBank/DDBJ databases">
        <title>Genome-scale phylogeny and comparative genomics of the fungal order Sordariales.</title>
        <authorList>
            <consortium name="Lawrence Berkeley National Laboratory"/>
            <person name="Hensen N."/>
            <person name="Bonometti L."/>
            <person name="Westerberg I."/>
            <person name="Brannstrom I.O."/>
            <person name="Guillou S."/>
            <person name="Cros-Aarteil S."/>
            <person name="Calhoun S."/>
            <person name="Haridas S."/>
            <person name="Kuo A."/>
            <person name="Mondo S."/>
            <person name="Pangilinan J."/>
            <person name="Riley R."/>
            <person name="Labutti K."/>
            <person name="Andreopoulos B."/>
            <person name="Lipzen A."/>
            <person name="Chen C."/>
            <person name="Yanf M."/>
            <person name="Daum C."/>
            <person name="Ng V."/>
            <person name="Clum A."/>
            <person name="Steindorff A."/>
            <person name="Ohm R."/>
            <person name="Martin F."/>
            <person name="Silar P."/>
            <person name="Natvig D."/>
            <person name="Lalanne C."/>
            <person name="Gautier V."/>
            <person name="Ament-Velasquez S.L."/>
            <person name="Kruys A."/>
            <person name="Hutchinson M.I."/>
            <person name="Powell A.J."/>
            <person name="Barry K."/>
            <person name="Miller A.N."/>
            <person name="Grigoriev I.V."/>
            <person name="Debuchy R."/>
            <person name="Gladieux P."/>
            <person name="Thoren M.H."/>
            <person name="Johannesson H."/>
        </authorList>
    </citation>
    <scope>NUCLEOTIDE SEQUENCE</scope>
    <source>
        <strain evidence="9">SMH2532-1</strain>
    </source>
</reference>
<name>A0AA40CZN0_9PEZI</name>
<dbReference type="InterPro" id="IPR049326">
    <property type="entry name" value="Rhodopsin_dom_fungi"/>
</dbReference>
<feature type="transmembrane region" description="Helical" evidence="7">
    <location>
        <begin position="20"/>
        <end position="43"/>
    </location>
</feature>
<evidence type="ECO:0000256" key="3">
    <source>
        <dbReference type="ARBA" id="ARBA00022989"/>
    </source>
</evidence>
<keyword evidence="3 7" id="KW-1133">Transmembrane helix</keyword>
<dbReference type="Pfam" id="PF20684">
    <property type="entry name" value="Fung_rhodopsin"/>
    <property type="match status" value="1"/>
</dbReference>
<dbReference type="AlphaFoldDB" id="A0AA40CZN0"/>
<dbReference type="EMBL" id="JAULSV010000001">
    <property type="protein sequence ID" value="KAK0656407.1"/>
    <property type="molecule type" value="Genomic_DNA"/>
</dbReference>
<proteinExistence type="inferred from homology"/>
<feature type="transmembrane region" description="Helical" evidence="7">
    <location>
        <begin position="132"/>
        <end position="153"/>
    </location>
</feature>
<evidence type="ECO:0000256" key="6">
    <source>
        <dbReference type="SAM" id="MobiDB-lite"/>
    </source>
</evidence>
<feature type="transmembrane region" description="Helical" evidence="7">
    <location>
        <begin position="183"/>
        <end position="205"/>
    </location>
</feature>
<feature type="transmembrane region" description="Helical" evidence="7">
    <location>
        <begin position="55"/>
        <end position="77"/>
    </location>
</feature>
<keyword evidence="2 7" id="KW-0812">Transmembrane</keyword>
<dbReference type="GO" id="GO:0016020">
    <property type="term" value="C:membrane"/>
    <property type="evidence" value="ECO:0007669"/>
    <property type="project" value="UniProtKB-SubCell"/>
</dbReference>
<dbReference type="PANTHER" id="PTHR33048:SF96">
    <property type="entry name" value="INTEGRAL MEMBRANE PROTEIN"/>
    <property type="match status" value="1"/>
</dbReference>